<accession>A0A3R6Z7R2</accession>
<reference evidence="2 3" key="1">
    <citation type="submission" date="2018-08" db="EMBL/GenBank/DDBJ databases">
        <title>Aphanomyces genome sequencing and annotation.</title>
        <authorList>
            <person name="Minardi D."/>
            <person name="Oidtmann B."/>
            <person name="Van Der Giezen M."/>
            <person name="Studholme D.J."/>
        </authorList>
    </citation>
    <scope>NUCLEOTIDE SEQUENCE [LARGE SCALE GENOMIC DNA]</scope>
    <source>
        <strain evidence="2 3">NJM0002</strain>
    </source>
</reference>
<dbReference type="EMBL" id="QUSY01000128">
    <property type="protein sequence ID" value="RHY32563.1"/>
    <property type="molecule type" value="Genomic_DNA"/>
</dbReference>
<protein>
    <submittedName>
        <fullName evidence="2">Uncharacterized protein</fullName>
    </submittedName>
</protein>
<dbReference type="Proteomes" id="UP000285060">
    <property type="component" value="Unassembled WGS sequence"/>
</dbReference>
<proteinExistence type="predicted"/>
<keyword evidence="1" id="KW-0472">Membrane</keyword>
<comment type="caution">
    <text evidence="2">The sequence shown here is derived from an EMBL/GenBank/DDBJ whole genome shotgun (WGS) entry which is preliminary data.</text>
</comment>
<feature type="transmembrane region" description="Helical" evidence="1">
    <location>
        <begin position="597"/>
        <end position="623"/>
    </location>
</feature>
<feature type="transmembrane region" description="Helical" evidence="1">
    <location>
        <begin position="684"/>
        <end position="708"/>
    </location>
</feature>
<keyword evidence="1" id="KW-0812">Transmembrane</keyword>
<feature type="transmembrane region" description="Helical" evidence="1">
    <location>
        <begin position="715"/>
        <end position="735"/>
    </location>
</feature>
<evidence type="ECO:0000313" key="3">
    <source>
        <dbReference type="Proteomes" id="UP000285060"/>
    </source>
</evidence>
<feature type="transmembrane region" description="Helical" evidence="1">
    <location>
        <begin position="1484"/>
        <end position="1510"/>
    </location>
</feature>
<gene>
    <name evidence="2" type="ORF">DYB32_002431</name>
</gene>
<keyword evidence="1" id="KW-1133">Transmembrane helix</keyword>
<organism evidence="2 3">
    <name type="scientific">Aphanomyces invadans</name>
    <dbReference type="NCBI Taxonomy" id="157072"/>
    <lineage>
        <taxon>Eukaryota</taxon>
        <taxon>Sar</taxon>
        <taxon>Stramenopiles</taxon>
        <taxon>Oomycota</taxon>
        <taxon>Saprolegniomycetes</taxon>
        <taxon>Saprolegniales</taxon>
        <taxon>Verrucalvaceae</taxon>
        <taxon>Aphanomyces</taxon>
    </lineage>
</organism>
<evidence type="ECO:0000256" key="1">
    <source>
        <dbReference type="SAM" id="Phobius"/>
    </source>
</evidence>
<feature type="transmembrane region" description="Helical" evidence="1">
    <location>
        <begin position="773"/>
        <end position="793"/>
    </location>
</feature>
<name>A0A3R6Z7R2_9STRA</name>
<keyword evidence="3" id="KW-1185">Reference proteome</keyword>
<evidence type="ECO:0000313" key="2">
    <source>
        <dbReference type="EMBL" id="RHY32563.1"/>
    </source>
</evidence>
<feature type="transmembrane region" description="Helical" evidence="1">
    <location>
        <begin position="644"/>
        <end position="664"/>
    </location>
</feature>
<sequence>MGKYQVASATQPAFPKTKTERTIQVVGHLYVLFTAACSALFLAILAPNISNDHWWRQFNVSRTQTFLGDLYNSKLTAGIHGPIDLFAPSSAMFKEYPTTSKLDMRRSTARALLLADLPLDQAIRIIRSMDFFENMRTMPPPCWADLNRSLEVAHTARHQVICYERRVANAAVYMETVFRNVLAADLTSSTYYPQVAATIFDGAALTEHGATWVASIINHTWVPVDDEVAVWKRFGIATFKNTLQNLYQEGVQEFVTIVNALGMRQNITVSSIPYVSRPKGAWTTAYAFGGIWNDLDASSAYASSLVRSAPNAFEAMGHDWDAYYCGAAGTVATAILRSHLGPMTVIDIFMIDRPASLLAFFDAFKASLYKALLAQNPQMYLALPEPVLEVMPRRWKSPGAVYYGGNPMCCYGNPMPYVQPSFGYYDDCGTQDRHEIAMTRDSVLFAMLATSIAAQDDVASVCDLTTSATAIMACMRTIMAANSVLSALLPAASNAVSTLSPLLTRAIRDIIPLNISFVQWATVHGVDQVLHQPMVAPSLQADPWSFFGWMAMFEWANGQREVYSFEGDLDTYVLMTRLDKFVEMAASAAELPQHACAYLWVVCIYVTFVIVLVLVLVLAYSAFVGFHVDGRNLFHANRLVGGSWIGRPFLFLRGMTAMVVLSTSNVEFAVRDGYSRLSDPSRPVWHTLVLAGEVTWITYAINDIFLPLTHSTSTAYSRLSSILTFVVVAGMDLTMPYKAEAVISRECTILSFTRGLQCYGGEVHIGSMRYTGLYLVVVVGCVVGSFAMTWAAMSAAPQLRHKHKLPPNIVLTSSSDEFLYGQRNGTSTLDVAACVLSGMLPLGKSLFDVKNWVVFHAHQVEPFVYSLPVATFTLRPVHRPKSTAPAKPTSATRMRVVGCLGLVYMVGAVVLSFLFLAVSRSTLVNDFVWVGFHEANVQAFLSNWFNLYLQMAHPTFDARVDSGRYGDYATTTNQTTATVLSSVLYSNSIQNDVNTLSEVVRGLRAMDSCMLPWIATAYCFADLGRQYEMAHTTTRQARCHRHEMTNGAVYWEAVFGNANWATLRGCWGGALDTAVLSSVRATNDGSAWADSIQTNRRSDANEVAMWHASGITRFRTQWQNYKHLGVTESFVVSNALGLRYPLTLKKSNSSFHVSAATAFKMYWAFANDLTAVMGNDSLIMGGKSLVRGSPTYAFVNGTIQSAMADTPSIVAMPLDPAYALFTAAMGPFGTVDMQRVHRPLELKRLYQTLHQDILGKLSGSDVWQRAFWDIYVRIFLTPQPHAWDNMQLWAGDINCGLNYGGWSSIPLQFFSTNGICANYYTDFVSVCSQNLLMALVAAGQTQVNATTWAALAGRDVAHQTSILHALNDTTSFAARFFTDDELTRYRDVVQQAKVVVRDTIEVELLQYYRQDDLSPLKLSRVNLFDAAEADFEVYSWLYLFEWVEGKREVVTFQGDVDQITTVSTVQHYFERPVDAQEVPVNVSLYFLALIQYITVVLCGVGCVVCVYIVFNRGYVEGINMTSFSLVAGHVWIGRPLMLVRGLTAICFLSTAKLNLVRPHLGLVSFFDSPDRSWFMTLLSSGEMAWLINVIHDTCSVLTKEYTADCFSQSALIVCVSAAIWSFAAPTRHSVTVSRDCHVVSVDFEVECVSGVVAIGDFTRFCGLIGLALGGCFTSYVMERWRHATPPPSLPWLSSFLYSAAKHKFERTIQRDWEYQGVFYLDKASATLTGVLSFELGRSLYILDIKTWRIYAIAADEMLGQGDALPVHLKGAIPLVE</sequence>
<feature type="transmembrane region" description="Helical" evidence="1">
    <location>
        <begin position="25"/>
        <end position="46"/>
    </location>
</feature>
<dbReference type="VEuPathDB" id="FungiDB:H310_13753"/>
<feature type="transmembrane region" description="Helical" evidence="1">
    <location>
        <begin position="896"/>
        <end position="918"/>
    </location>
</feature>